<gene>
    <name evidence="9" type="primary">MED19</name>
    <name evidence="11" type="ORF">SNOG_06716</name>
</gene>
<dbReference type="HOGENOM" id="CLU_1571206_0_0_1"/>
<organism evidence="11 12">
    <name type="scientific">Phaeosphaeria nodorum (strain SN15 / ATCC MYA-4574 / FGSC 10173)</name>
    <name type="common">Glume blotch fungus</name>
    <name type="synonym">Parastagonospora nodorum</name>
    <dbReference type="NCBI Taxonomy" id="321614"/>
    <lineage>
        <taxon>Eukaryota</taxon>
        <taxon>Fungi</taxon>
        <taxon>Dikarya</taxon>
        <taxon>Ascomycota</taxon>
        <taxon>Pezizomycotina</taxon>
        <taxon>Dothideomycetes</taxon>
        <taxon>Pleosporomycetidae</taxon>
        <taxon>Pleosporales</taxon>
        <taxon>Pleosporineae</taxon>
        <taxon>Phaeosphaeriaceae</taxon>
        <taxon>Parastagonospora</taxon>
    </lineage>
</organism>
<comment type="subcellular location">
    <subcellularLocation>
        <location evidence="1 9">Nucleus</location>
    </subcellularLocation>
</comment>
<evidence type="ECO:0000256" key="8">
    <source>
        <dbReference type="ARBA" id="ARBA00032018"/>
    </source>
</evidence>
<keyword evidence="7 9" id="KW-0539">Nucleus</keyword>
<dbReference type="GO" id="GO:0006357">
    <property type="term" value="P:regulation of transcription by RNA polymerase II"/>
    <property type="evidence" value="ECO:0007669"/>
    <property type="project" value="InterPro"/>
</dbReference>
<dbReference type="GeneID" id="5973969"/>
<accession>Q0UNE8</accession>
<evidence type="ECO:0000256" key="4">
    <source>
        <dbReference type="ARBA" id="ARBA00023015"/>
    </source>
</evidence>
<dbReference type="VEuPathDB" id="FungiDB:JI435_067160"/>
<evidence type="ECO:0000256" key="3">
    <source>
        <dbReference type="ARBA" id="ARBA00019615"/>
    </source>
</evidence>
<feature type="region of interest" description="Disordered" evidence="10">
    <location>
        <begin position="132"/>
        <end position="170"/>
    </location>
</feature>
<evidence type="ECO:0000256" key="1">
    <source>
        <dbReference type="ARBA" id="ARBA00004123"/>
    </source>
</evidence>
<dbReference type="eggNOG" id="ENOG502QXG3">
    <property type="taxonomic scope" value="Eukaryota"/>
</dbReference>
<comment type="function">
    <text evidence="9">Component of the Mediator complex, a coactivator involved in the regulated transcription of nearly all RNA polymerase II-dependent genes. Mediator functions as a bridge to convey information from gene-specific regulatory proteins to the basal RNA polymerase II transcription machinery. Mediator is recruited to promoters by direct interactions with regulatory proteins and serves as a scaffold for the assembly of a functional preinitiation complex with RNA polymerase II and the general transcription factors.</text>
</comment>
<name>Q0UNE8_PHANO</name>
<dbReference type="RefSeq" id="XP_001797079.1">
    <property type="nucleotide sequence ID" value="XM_001797027.1"/>
</dbReference>
<dbReference type="Proteomes" id="UP000001055">
    <property type="component" value="Unassembled WGS sequence"/>
</dbReference>
<comment type="subunit">
    <text evidence="9">Component of the Mediator complex.</text>
</comment>
<dbReference type="Pfam" id="PF08633">
    <property type="entry name" value="Rox3"/>
    <property type="match status" value="1"/>
</dbReference>
<dbReference type="EMBL" id="CH445334">
    <property type="protein sequence ID" value="EAT85367.2"/>
    <property type="molecule type" value="Genomic_DNA"/>
</dbReference>
<evidence type="ECO:0000256" key="9">
    <source>
        <dbReference type="RuleBase" id="RU364151"/>
    </source>
</evidence>
<dbReference type="KEGG" id="pno:SNOG_06716"/>
<reference evidence="12" key="1">
    <citation type="journal article" date="2007" name="Plant Cell">
        <title>Dothideomycete-plant interactions illuminated by genome sequencing and EST analysis of the wheat pathogen Stagonospora nodorum.</title>
        <authorList>
            <person name="Hane J.K."/>
            <person name="Lowe R.G."/>
            <person name="Solomon P.S."/>
            <person name="Tan K.C."/>
            <person name="Schoch C.L."/>
            <person name="Spatafora J.W."/>
            <person name="Crous P.W."/>
            <person name="Kodira C."/>
            <person name="Birren B.W."/>
            <person name="Galagan J.E."/>
            <person name="Torriani S.F."/>
            <person name="McDonald B.A."/>
            <person name="Oliver R.P."/>
        </authorList>
    </citation>
    <scope>NUCLEOTIDE SEQUENCE [LARGE SCALE GENOMIC DNA]</scope>
    <source>
        <strain evidence="12">SN15 / ATCC MYA-4574 / FGSC 10173</strain>
    </source>
</reference>
<evidence type="ECO:0000256" key="10">
    <source>
        <dbReference type="SAM" id="MobiDB-lite"/>
    </source>
</evidence>
<dbReference type="STRING" id="321614.Q0UNE8"/>
<keyword evidence="4 9" id="KW-0805">Transcription regulation</keyword>
<dbReference type="InterPro" id="IPR013942">
    <property type="entry name" value="Mediator_Med19_fun"/>
</dbReference>
<keyword evidence="5 9" id="KW-0010">Activator</keyword>
<comment type="similarity">
    <text evidence="2 9">Belongs to the Mediator complex subunit 19 family.</text>
</comment>
<keyword evidence="6 9" id="KW-0804">Transcription</keyword>
<evidence type="ECO:0000313" key="11">
    <source>
        <dbReference type="EMBL" id="EAT85367.2"/>
    </source>
</evidence>
<evidence type="ECO:0000256" key="5">
    <source>
        <dbReference type="ARBA" id="ARBA00023159"/>
    </source>
</evidence>
<dbReference type="AlphaFoldDB" id="Q0UNE8"/>
<dbReference type="InParanoid" id="Q0UNE8"/>
<evidence type="ECO:0000313" key="12">
    <source>
        <dbReference type="Proteomes" id="UP000001055"/>
    </source>
</evidence>
<evidence type="ECO:0000256" key="6">
    <source>
        <dbReference type="ARBA" id="ARBA00023163"/>
    </source>
</evidence>
<proteinExistence type="inferred from homology"/>
<evidence type="ECO:0000256" key="7">
    <source>
        <dbReference type="ARBA" id="ARBA00023242"/>
    </source>
</evidence>
<evidence type="ECO:0000256" key="2">
    <source>
        <dbReference type="ARBA" id="ARBA00009259"/>
    </source>
</evidence>
<sequence length="170" mass="18806">MQIAGKPKAQKMENVFMEPLCYPAQEWNLLKVQGKEIEKALNPTQTALDPEFGSLLDGAFAGIAPGPLPAADTTRYRTYIGTDDAVERTTHKGTWPKGGNFNLNEPLTQSRWAVHDDSIDDEKADRVLDFDKSFRGGSKQSNRTVALNEGHSGRIGITDTGRYPLLDTER</sequence>
<dbReference type="GO" id="GO:0003712">
    <property type="term" value="F:transcription coregulator activity"/>
    <property type="evidence" value="ECO:0007669"/>
    <property type="project" value="InterPro"/>
</dbReference>
<dbReference type="GO" id="GO:0016592">
    <property type="term" value="C:mediator complex"/>
    <property type="evidence" value="ECO:0007669"/>
    <property type="project" value="InterPro"/>
</dbReference>
<protein>
    <recommendedName>
        <fullName evidence="3 9">Mediator of RNA polymerase II transcription subunit 19</fullName>
    </recommendedName>
    <alternativeName>
        <fullName evidence="8 9">Mediator complex subunit 19</fullName>
    </alternativeName>
</protein>